<dbReference type="Pfam" id="PF00170">
    <property type="entry name" value="bZIP_1"/>
    <property type="match status" value="1"/>
</dbReference>
<keyword evidence="4" id="KW-1185">Reference proteome</keyword>
<dbReference type="InterPro" id="IPR001630">
    <property type="entry name" value="Leuzip_CREB"/>
</dbReference>
<sequence length="124" mass="13989">RGRFLLEKPGGRHSKAVTGEETKTGNSGNLIAYKLCNTSSTLPQEVAKADAHSSLVSVEASLKREQRLMKNREAVRESRVKKKEYIKCLEDRMYLLENINKTLTREIKALKDTHAQNTPCPCCK</sequence>
<dbReference type="AlphaFoldDB" id="A0A8C2WID6"/>
<dbReference type="CDD" id="cd14690">
    <property type="entry name" value="bZIP_CREB1"/>
    <property type="match status" value="1"/>
</dbReference>
<dbReference type="PRINTS" id="PR00041">
    <property type="entry name" value="LEUZIPPRCREB"/>
</dbReference>
<dbReference type="GeneTree" id="ENSGT01120000277658"/>
<reference evidence="3" key="1">
    <citation type="submission" date="2025-08" db="UniProtKB">
        <authorList>
            <consortium name="Ensembl"/>
        </authorList>
    </citation>
    <scope>IDENTIFICATION</scope>
</reference>
<protein>
    <recommendedName>
        <fullName evidence="2">BZIP domain-containing protein</fullName>
    </recommendedName>
</protein>
<evidence type="ECO:0000313" key="3">
    <source>
        <dbReference type="Ensembl" id="ENSCLMP00005002818.1"/>
    </source>
</evidence>
<dbReference type="PANTHER" id="PTHR45879">
    <property type="entry name" value="CYCLIC AMP RESPONSE ELEMENT-BINDING PROTEIN B"/>
    <property type="match status" value="1"/>
</dbReference>
<feature type="compositionally biased region" description="Basic and acidic residues" evidence="1">
    <location>
        <begin position="1"/>
        <end position="10"/>
    </location>
</feature>
<dbReference type="Gene3D" id="1.20.5.170">
    <property type="match status" value="1"/>
</dbReference>
<feature type="domain" description="BZIP" evidence="2">
    <location>
        <begin position="61"/>
        <end position="112"/>
    </location>
</feature>
<evidence type="ECO:0000256" key="1">
    <source>
        <dbReference type="SAM" id="MobiDB-lite"/>
    </source>
</evidence>
<dbReference type="InterPro" id="IPR004827">
    <property type="entry name" value="bZIP"/>
</dbReference>
<dbReference type="PROSITE" id="PS50217">
    <property type="entry name" value="BZIP"/>
    <property type="match status" value="1"/>
</dbReference>
<reference evidence="3" key="2">
    <citation type="submission" date="2025-09" db="UniProtKB">
        <authorList>
            <consortium name="Ensembl"/>
        </authorList>
    </citation>
    <scope>IDENTIFICATION</scope>
</reference>
<dbReference type="GO" id="GO:0005634">
    <property type="term" value="C:nucleus"/>
    <property type="evidence" value="ECO:0007669"/>
    <property type="project" value="InterPro"/>
</dbReference>
<accession>A0A8C2WID6</accession>
<dbReference type="SUPFAM" id="SSF57959">
    <property type="entry name" value="Leucine zipper domain"/>
    <property type="match status" value="1"/>
</dbReference>
<evidence type="ECO:0000259" key="2">
    <source>
        <dbReference type="PROSITE" id="PS50217"/>
    </source>
</evidence>
<proteinExistence type="predicted"/>
<dbReference type="InterPro" id="IPR046347">
    <property type="entry name" value="bZIP_sf"/>
</dbReference>
<dbReference type="Proteomes" id="UP000694565">
    <property type="component" value="Unplaced"/>
</dbReference>
<dbReference type="GO" id="GO:0005667">
    <property type="term" value="C:transcription regulator complex"/>
    <property type="evidence" value="ECO:0007669"/>
    <property type="project" value="TreeGrafter"/>
</dbReference>
<feature type="region of interest" description="Disordered" evidence="1">
    <location>
        <begin position="1"/>
        <end position="23"/>
    </location>
</feature>
<organism evidence="3 4">
    <name type="scientific">Cyclopterus lumpus</name>
    <name type="common">Lumpsucker</name>
    <dbReference type="NCBI Taxonomy" id="8103"/>
    <lineage>
        <taxon>Eukaryota</taxon>
        <taxon>Metazoa</taxon>
        <taxon>Chordata</taxon>
        <taxon>Craniata</taxon>
        <taxon>Vertebrata</taxon>
        <taxon>Euteleostomi</taxon>
        <taxon>Actinopterygii</taxon>
        <taxon>Neopterygii</taxon>
        <taxon>Teleostei</taxon>
        <taxon>Neoteleostei</taxon>
        <taxon>Acanthomorphata</taxon>
        <taxon>Eupercaria</taxon>
        <taxon>Perciformes</taxon>
        <taxon>Cottioidei</taxon>
        <taxon>Cottales</taxon>
        <taxon>Cyclopteridae</taxon>
        <taxon>Cyclopterus</taxon>
    </lineage>
</organism>
<name>A0A8C2WID6_CYCLU</name>
<evidence type="ECO:0000313" key="4">
    <source>
        <dbReference type="Proteomes" id="UP000694565"/>
    </source>
</evidence>
<dbReference type="GO" id="GO:0000981">
    <property type="term" value="F:DNA-binding transcription factor activity, RNA polymerase II-specific"/>
    <property type="evidence" value="ECO:0007669"/>
    <property type="project" value="TreeGrafter"/>
</dbReference>
<dbReference type="GO" id="GO:0000978">
    <property type="term" value="F:RNA polymerase II cis-regulatory region sequence-specific DNA binding"/>
    <property type="evidence" value="ECO:0007669"/>
    <property type="project" value="TreeGrafter"/>
</dbReference>
<dbReference type="SMART" id="SM00338">
    <property type="entry name" value="BRLZ"/>
    <property type="match status" value="1"/>
</dbReference>
<dbReference type="Ensembl" id="ENSCLMT00005003089.1">
    <property type="protein sequence ID" value="ENSCLMP00005002818.1"/>
    <property type="gene ID" value="ENSCLMG00005001615.1"/>
</dbReference>
<dbReference type="PANTHER" id="PTHR45879:SF3">
    <property type="entry name" value="CYCLIC AMP RESPONSE ELEMENT-BINDING PROTEIN B"/>
    <property type="match status" value="1"/>
</dbReference>